<gene>
    <name evidence="1" type="ORF">HPB50_002969</name>
</gene>
<sequence>MESQSERLKEARLLRRNEIKRRHRAEETEEERGERLEKCQLRCRGARGQQVRQLREEGSRTPPDNKVTLDVIEDEKLDNELESAASFNGNILFAIADAEFFLSQRQEY</sequence>
<organism evidence="1 2">
    <name type="scientific">Hyalomma asiaticum</name>
    <name type="common">Tick</name>
    <dbReference type="NCBI Taxonomy" id="266040"/>
    <lineage>
        <taxon>Eukaryota</taxon>
        <taxon>Metazoa</taxon>
        <taxon>Ecdysozoa</taxon>
        <taxon>Arthropoda</taxon>
        <taxon>Chelicerata</taxon>
        <taxon>Arachnida</taxon>
        <taxon>Acari</taxon>
        <taxon>Parasitiformes</taxon>
        <taxon>Ixodida</taxon>
        <taxon>Ixodoidea</taxon>
        <taxon>Ixodidae</taxon>
        <taxon>Hyalomminae</taxon>
        <taxon>Hyalomma</taxon>
    </lineage>
</organism>
<name>A0ACB7TDM9_HYAAI</name>
<evidence type="ECO:0000313" key="2">
    <source>
        <dbReference type="Proteomes" id="UP000821845"/>
    </source>
</evidence>
<accession>A0ACB7TDM9</accession>
<protein>
    <submittedName>
        <fullName evidence="1">Uncharacterized protein</fullName>
    </submittedName>
</protein>
<dbReference type="Proteomes" id="UP000821845">
    <property type="component" value="Chromosome 1"/>
</dbReference>
<evidence type="ECO:0000313" key="1">
    <source>
        <dbReference type="EMBL" id="KAH6944412.1"/>
    </source>
</evidence>
<dbReference type="EMBL" id="CM023481">
    <property type="protein sequence ID" value="KAH6944412.1"/>
    <property type="molecule type" value="Genomic_DNA"/>
</dbReference>
<proteinExistence type="predicted"/>
<reference evidence="1" key="1">
    <citation type="submission" date="2020-05" db="EMBL/GenBank/DDBJ databases">
        <title>Large-scale comparative analyses of tick genomes elucidate their genetic diversity and vector capacities.</title>
        <authorList>
            <person name="Jia N."/>
            <person name="Wang J."/>
            <person name="Shi W."/>
            <person name="Du L."/>
            <person name="Sun Y."/>
            <person name="Zhan W."/>
            <person name="Jiang J."/>
            <person name="Wang Q."/>
            <person name="Zhang B."/>
            <person name="Ji P."/>
            <person name="Sakyi L.B."/>
            <person name="Cui X."/>
            <person name="Yuan T."/>
            <person name="Jiang B."/>
            <person name="Yang W."/>
            <person name="Lam T.T.-Y."/>
            <person name="Chang Q."/>
            <person name="Ding S."/>
            <person name="Wang X."/>
            <person name="Zhu J."/>
            <person name="Ruan X."/>
            <person name="Zhao L."/>
            <person name="Wei J."/>
            <person name="Que T."/>
            <person name="Du C."/>
            <person name="Cheng J."/>
            <person name="Dai P."/>
            <person name="Han X."/>
            <person name="Huang E."/>
            <person name="Gao Y."/>
            <person name="Liu J."/>
            <person name="Shao H."/>
            <person name="Ye R."/>
            <person name="Li L."/>
            <person name="Wei W."/>
            <person name="Wang X."/>
            <person name="Wang C."/>
            <person name="Yang T."/>
            <person name="Huo Q."/>
            <person name="Li W."/>
            <person name="Guo W."/>
            <person name="Chen H."/>
            <person name="Zhou L."/>
            <person name="Ni X."/>
            <person name="Tian J."/>
            <person name="Zhou Y."/>
            <person name="Sheng Y."/>
            <person name="Liu T."/>
            <person name="Pan Y."/>
            <person name="Xia L."/>
            <person name="Li J."/>
            <person name="Zhao F."/>
            <person name="Cao W."/>
        </authorList>
    </citation>
    <scope>NUCLEOTIDE SEQUENCE</scope>
    <source>
        <strain evidence="1">Hyas-2018</strain>
    </source>
</reference>
<comment type="caution">
    <text evidence="1">The sequence shown here is derived from an EMBL/GenBank/DDBJ whole genome shotgun (WGS) entry which is preliminary data.</text>
</comment>
<keyword evidence="2" id="KW-1185">Reference proteome</keyword>